<keyword evidence="1" id="KW-0647">Proteasome</keyword>
<gene>
    <name evidence="1" type="ORF">CLIB1444_02S12794</name>
</gene>
<proteinExistence type="predicted"/>
<protein>
    <submittedName>
        <fullName evidence="1">26S proteasome regulatory subunit Rpn9p</fullName>
    </submittedName>
</protein>
<evidence type="ECO:0000313" key="1">
    <source>
        <dbReference type="EMBL" id="CAH6719622.1"/>
    </source>
</evidence>
<comment type="caution">
    <text evidence="1">The sequence shown here is derived from an EMBL/GenBank/DDBJ whole genome shotgun (WGS) entry which is preliminary data.</text>
</comment>
<sequence>MDVSTVLASIRQSIDDEELISITYELEDFSERKLYHQLTLSLENFYKIANEDLKVQIFNQFISTLTKKLNSYKVTDFLLKSFENNQQECLNKLIKLQSEIESSEDENAKIYINLQISRFYILLNDFEEANKILDSLDNKFTMINNEFNSKINNAYYSTKCQYFKSKDNYNSFYTNGLLYLSTLNELNETQDVEVNKAKELEFAFDLSISALLGDKIYNFGELILNNILENLNNSPYQWLYDLIINLNNGDIKNFGENLTISFDKFPKLKQFQSFLNQKIIIMSLVELISVKSILNKKLSFQEISEFTSTDLNDVEHLIIKCFSLNLFSGSIDQINKTLTISYLQPRILNLNQIKTLHSHLKQWDEKVLNLSNDVHKNGGSLWIDT</sequence>
<accession>A0ACA9Y3X7</accession>
<name>A0ACA9Y3X7_9ASCO</name>
<evidence type="ECO:0000313" key="2">
    <source>
        <dbReference type="Proteomes" id="UP001152531"/>
    </source>
</evidence>
<keyword evidence="2" id="KW-1185">Reference proteome</keyword>
<reference evidence="1" key="1">
    <citation type="submission" date="2022-06" db="EMBL/GenBank/DDBJ databases">
        <authorList>
            <person name="Legras J.-L."/>
            <person name="Devillers H."/>
            <person name="Grondin C."/>
        </authorList>
    </citation>
    <scope>NUCLEOTIDE SEQUENCE</scope>
    <source>
        <strain evidence="1">CLIB 1444</strain>
    </source>
</reference>
<organism evidence="1 2">
    <name type="scientific">[Candida] jaroonii</name>
    <dbReference type="NCBI Taxonomy" id="467808"/>
    <lineage>
        <taxon>Eukaryota</taxon>
        <taxon>Fungi</taxon>
        <taxon>Dikarya</taxon>
        <taxon>Ascomycota</taxon>
        <taxon>Saccharomycotina</taxon>
        <taxon>Pichiomycetes</taxon>
        <taxon>Debaryomycetaceae</taxon>
        <taxon>Yamadazyma</taxon>
    </lineage>
</organism>
<dbReference type="Proteomes" id="UP001152531">
    <property type="component" value="Unassembled WGS sequence"/>
</dbReference>
<dbReference type="EMBL" id="CALSDN010000002">
    <property type="protein sequence ID" value="CAH6719622.1"/>
    <property type="molecule type" value="Genomic_DNA"/>
</dbReference>